<evidence type="ECO:0000256" key="5">
    <source>
        <dbReference type="ARBA" id="ARBA00022630"/>
    </source>
</evidence>
<keyword evidence="8" id="KW-0378">Hydrolase</keyword>
<evidence type="ECO:0000256" key="8">
    <source>
        <dbReference type="ARBA" id="ARBA00022801"/>
    </source>
</evidence>
<dbReference type="InterPro" id="IPR017853">
    <property type="entry name" value="GH"/>
</dbReference>
<keyword evidence="5" id="KW-0285">Flavoprotein</keyword>
<dbReference type="PANTHER" id="PTHR43303">
    <property type="entry name" value="NADPH DEHYDROGENASE C23G7.10C-RELATED"/>
    <property type="match status" value="1"/>
</dbReference>
<keyword evidence="11" id="KW-0560">Oxidoreductase</keyword>
<evidence type="ECO:0000256" key="1">
    <source>
        <dbReference type="ARBA" id="ARBA00001255"/>
    </source>
</evidence>
<evidence type="ECO:0000256" key="10">
    <source>
        <dbReference type="ARBA" id="ARBA00022857"/>
    </source>
</evidence>
<name>A0A4Z0A9K8_9AGAM</name>
<dbReference type="EMBL" id="SFCI01000009">
    <property type="protein sequence ID" value="TFY83786.1"/>
    <property type="molecule type" value="Genomic_DNA"/>
</dbReference>
<protein>
    <recommendedName>
        <fullName evidence="4">alpha-galactosidase</fullName>
        <ecNumber evidence="4">3.2.1.22</ecNumber>
    </recommendedName>
</protein>
<dbReference type="GO" id="GO:0010181">
    <property type="term" value="F:FMN binding"/>
    <property type="evidence" value="ECO:0007669"/>
    <property type="project" value="InterPro"/>
</dbReference>
<dbReference type="STRING" id="135208.A0A4Z0A9K8"/>
<dbReference type="InterPro" id="IPR006047">
    <property type="entry name" value="GH13_cat_dom"/>
</dbReference>
<comment type="cofactor">
    <cofactor evidence="2">
        <name>Ca(2+)</name>
        <dbReference type="ChEBI" id="CHEBI:29108"/>
    </cofactor>
</comment>
<dbReference type="PANTHER" id="PTHR43303:SF4">
    <property type="entry name" value="NADPH DEHYDROGENASE C23G7.10C-RELATED"/>
    <property type="match status" value="1"/>
</dbReference>
<dbReference type="CDD" id="cd02932">
    <property type="entry name" value="OYE_YqiM_FMN"/>
    <property type="match status" value="1"/>
</dbReference>
<evidence type="ECO:0000256" key="4">
    <source>
        <dbReference type="ARBA" id="ARBA00012755"/>
    </source>
</evidence>
<dbReference type="SUPFAM" id="SSF51011">
    <property type="entry name" value="Glycosyl hydrolase domain"/>
    <property type="match status" value="1"/>
</dbReference>
<dbReference type="Pfam" id="PF00128">
    <property type="entry name" value="Alpha-amylase"/>
    <property type="match status" value="1"/>
</dbReference>
<evidence type="ECO:0000256" key="6">
    <source>
        <dbReference type="ARBA" id="ARBA00022643"/>
    </source>
</evidence>
<evidence type="ECO:0000256" key="7">
    <source>
        <dbReference type="ARBA" id="ARBA00022723"/>
    </source>
</evidence>
<organism evidence="15 16">
    <name type="scientific">Hericium alpestre</name>
    <dbReference type="NCBI Taxonomy" id="135208"/>
    <lineage>
        <taxon>Eukaryota</taxon>
        <taxon>Fungi</taxon>
        <taxon>Dikarya</taxon>
        <taxon>Basidiomycota</taxon>
        <taxon>Agaricomycotina</taxon>
        <taxon>Agaricomycetes</taxon>
        <taxon>Russulales</taxon>
        <taxon>Hericiaceae</taxon>
        <taxon>Hericium</taxon>
    </lineage>
</organism>
<evidence type="ECO:0000256" key="3">
    <source>
        <dbReference type="ARBA" id="ARBA00001917"/>
    </source>
</evidence>
<evidence type="ECO:0000256" key="12">
    <source>
        <dbReference type="ARBA" id="ARBA00023277"/>
    </source>
</evidence>
<evidence type="ECO:0000256" key="2">
    <source>
        <dbReference type="ARBA" id="ARBA00001913"/>
    </source>
</evidence>
<comment type="cofactor">
    <cofactor evidence="3">
        <name>FMN</name>
        <dbReference type="ChEBI" id="CHEBI:58210"/>
    </cofactor>
</comment>
<keyword evidence="6" id="KW-0288">FMN</keyword>
<accession>A0A4Z0A9K8</accession>
<dbReference type="Gene3D" id="3.20.20.80">
    <property type="entry name" value="Glycosidases"/>
    <property type="match status" value="2"/>
</dbReference>
<keyword evidence="10" id="KW-0521">NADP</keyword>
<dbReference type="GO" id="GO:0016052">
    <property type="term" value="P:carbohydrate catabolic process"/>
    <property type="evidence" value="ECO:0007669"/>
    <property type="project" value="InterPro"/>
</dbReference>
<comment type="caution">
    <text evidence="15">The sequence shown here is derived from an EMBL/GenBank/DDBJ whole genome shotgun (WGS) entry which is preliminary data.</text>
</comment>
<dbReference type="Gene3D" id="3.20.20.70">
    <property type="entry name" value="Aldolase class I"/>
    <property type="match status" value="1"/>
</dbReference>
<evidence type="ECO:0000256" key="13">
    <source>
        <dbReference type="ARBA" id="ARBA00023295"/>
    </source>
</evidence>
<evidence type="ECO:0000313" key="15">
    <source>
        <dbReference type="EMBL" id="TFY83786.1"/>
    </source>
</evidence>
<dbReference type="GO" id="GO:0004556">
    <property type="term" value="F:alpha-amylase activity"/>
    <property type="evidence" value="ECO:0007669"/>
    <property type="project" value="InterPro"/>
</dbReference>
<dbReference type="OrthoDB" id="72788at2759"/>
<proteinExistence type="predicted"/>
<reference evidence="15 16" key="1">
    <citation type="submission" date="2019-02" db="EMBL/GenBank/DDBJ databases">
        <title>Genome sequencing of the rare red list fungi Hericium alpestre (H. flagellum).</title>
        <authorList>
            <person name="Buettner E."/>
            <person name="Kellner H."/>
        </authorList>
    </citation>
    <scope>NUCLEOTIDE SEQUENCE [LARGE SCALE GENOMIC DNA]</scope>
    <source>
        <strain evidence="15 16">DSM 108284</strain>
    </source>
</reference>
<keyword evidence="9" id="KW-0106">Calcium</keyword>
<dbReference type="GO" id="GO:0004557">
    <property type="term" value="F:alpha-galactosidase activity"/>
    <property type="evidence" value="ECO:0007669"/>
    <property type="project" value="UniProtKB-EC"/>
</dbReference>
<evidence type="ECO:0000259" key="14">
    <source>
        <dbReference type="SMART" id="SM00642"/>
    </source>
</evidence>
<keyword evidence="16" id="KW-1185">Reference proteome</keyword>
<sequence length="854" mass="94282">MGFDAIWISPVSANVEGNTTAGEAFHGVRYWYQDITKLNPHFGSPDDLKALSQALHKRGMYLMLDVVVNHMAAPKMPPDFNFKDFFHPFTDETYFHQPPCFTNENTTDANTLEQCWLGDPQLPLPDLNTEDRGSWTFCRTPKDFWPAWASAAGVFTMGEVISTEPNFAAPYTEVLDAILDYPTYFPMVSAFSSPQGQFAPFIAAVTASQKSYKNGLFLTGSFFENHDQPRFQSYTTDPALVRNGVTFPFVHDGIPIVYYGQEQGYQGAADPMNREALWFAAYQQEKPLVGHFKVMNAARRAAAASTTDNFLHTPMKFLAIEDNSFAVSKPPMLALFTNIGSETSRTITWNVKEAGFSPHEDLVDVLTCSKVQADEKGGVKILSMYGMPQVLMPASTMTPGGDLCPGVATGRREKSMAPSNDRFISGALMFGSALFFILRFWPIPGAKEYYPLNDPAIGTALPGLGVGTNEVPPLFKPLTIRNETFKNRIFVSPMCQYSSDNGHATDWHFVHIGGLATRGAGGIVMEATSVVPEGRISPEDAGLWTDSQMAPLKRIVHFAHAQGTKIGVQLGHAGRKASTLAPWVHANYSRTHVADTMIAQESEGGWPNNVYAPSDISYHDGTYPKPRAMTLDDLKRVEDAFVAAIGRCKEIGFDLIEIHGAHGYLLHTFLSPLSNVRADEYGGQPLENRMRYPLQIAKACRAAWDKPLFFRISASDWAEFPEKDDNGQWKQWGIEQSKIFVGELQKIGIDLIDTSSGGLWAQQKIPLVPGYQVPFAEQIKKAYGSIGVGAVGLIDSPKQANEIIKSGQADVVFLARALIRNPHWPIHAGQELNVAVKPADQYERGFTSMFTGKK</sequence>
<gene>
    <name evidence="15" type="ORF">EWM64_g219</name>
</gene>
<dbReference type="EC" id="3.2.1.22" evidence="4"/>
<evidence type="ECO:0000313" key="16">
    <source>
        <dbReference type="Proteomes" id="UP000298061"/>
    </source>
</evidence>
<dbReference type="InterPro" id="IPR015340">
    <property type="entry name" value="A_amylase_C_dom"/>
</dbReference>
<dbReference type="AlphaFoldDB" id="A0A4Z0A9K8"/>
<dbReference type="InterPro" id="IPR013785">
    <property type="entry name" value="Aldolase_TIM"/>
</dbReference>
<dbReference type="Proteomes" id="UP000298061">
    <property type="component" value="Unassembled WGS sequence"/>
</dbReference>
<dbReference type="GO" id="GO:0005509">
    <property type="term" value="F:calcium ion binding"/>
    <property type="evidence" value="ECO:0007669"/>
    <property type="project" value="InterPro"/>
</dbReference>
<comment type="catalytic activity">
    <reaction evidence="1">
        <text>Hydrolysis of terminal, non-reducing alpha-D-galactose residues in alpha-D-galactosides, including galactose oligosaccharides, galactomannans and galactolipids.</text>
        <dbReference type="EC" id="3.2.1.22"/>
    </reaction>
</comment>
<dbReference type="SUPFAM" id="SSF51445">
    <property type="entry name" value="(Trans)glycosidases"/>
    <property type="match status" value="1"/>
</dbReference>
<dbReference type="InterPro" id="IPR001155">
    <property type="entry name" value="OxRdtase_FMN_N"/>
</dbReference>
<dbReference type="SUPFAM" id="SSF51395">
    <property type="entry name" value="FMN-linked oxidoreductases"/>
    <property type="match status" value="1"/>
</dbReference>
<dbReference type="GO" id="GO:0003959">
    <property type="term" value="F:NADPH dehydrogenase activity"/>
    <property type="evidence" value="ECO:0007669"/>
    <property type="project" value="InterPro"/>
</dbReference>
<evidence type="ECO:0000256" key="9">
    <source>
        <dbReference type="ARBA" id="ARBA00022837"/>
    </source>
</evidence>
<dbReference type="Gene3D" id="2.60.40.1180">
    <property type="entry name" value="Golgi alpha-mannosidase II"/>
    <property type="match status" value="1"/>
</dbReference>
<evidence type="ECO:0000256" key="11">
    <source>
        <dbReference type="ARBA" id="ARBA00023002"/>
    </source>
</evidence>
<dbReference type="Pfam" id="PF09260">
    <property type="entry name" value="A_amylase_dom_C"/>
    <property type="match status" value="1"/>
</dbReference>
<dbReference type="SMART" id="SM00642">
    <property type="entry name" value="Aamy"/>
    <property type="match status" value="1"/>
</dbReference>
<feature type="domain" description="Glycosyl hydrolase family 13 catalytic" evidence="14">
    <location>
        <begin position="1"/>
        <end position="299"/>
    </location>
</feature>
<keyword evidence="13" id="KW-0326">Glycosidase</keyword>
<dbReference type="InterPro" id="IPR044152">
    <property type="entry name" value="YqjM-like"/>
</dbReference>
<keyword evidence="12" id="KW-0119">Carbohydrate metabolism</keyword>
<keyword evidence="7" id="KW-0479">Metal-binding</keyword>
<dbReference type="GO" id="GO:0050661">
    <property type="term" value="F:NADP binding"/>
    <property type="evidence" value="ECO:0007669"/>
    <property type="project" value="InterPro"/>
</dbReference>
<dbReference type="Pfam" id="PF00724">
    <property type="entry name" value="Oxidored_FMN"/>
    <property type="match status" value="1"/>
</dbReference>
<dbReference type="InterPro" id="IPR013780">
    <property type="entry name" value="Glyco_hydro_b"/>
</dbReference>